<evidence type="ECO:0000313" key="3">
    <source>
        <dbReference type="Proteomes" id="UP001583280"/>
    </source>
</evidence>
<gene>
    <name evidence="2" type="ORF">Cpir12675_003735</name>
</gene>
<evidence type="ECO:0000313" key="2">
    <source>
        <dbReference type="EMBL" id="KAL1894307.1"/>
    </source>
</evidence>
<accession>A0ABR3Z296</accession>
<feature type="compositionally biased region" description="Polar residues" evidence="1">
    <location>
        <begin position="20"/>
        <end position="37"/>
    </location>
</feature>
<feature type="region of interest" description="Disordered" evidence="1">
    <location>
        <begin position="17"/>
        <end position="40"/>
    </location>
</feature>
<name>A0ABR3Z296_9PEZI</name>
<feature type="region of interest" description="Disordered" evidence="1">
    <location>
        <begin position="57"/>
        <end position="81"/>
    </location>
</feature>
<protein>
    <submittedName>
        <fullName evidence="2">Uncharacterized protein</fullName>
    </submittedName>
</protein>
<feature type="compositionally biased region" description="Polar residues" evidence="1">
    <location>
        <begin position="62"/>
        <end position="71"/>
    </location>
</feature>
<evidence type="ECO:0000256" key="1">
    <source>
        <dbReference type="SAM" id="MobiDB-lite"/>
    </source>
</evidence>
<feature type="compositionally biased region" description="Pro residues" evidence="1">
    <location>
        <begin position="108"/>
        <end position="120"/>
    </location>
</feature>
<dbReference type="Proteomes" id="UP001583280">
    <property type="component" value="Unassembled WGS sequence"/>
</dbReference>
<keyword evidence="3" id="KW-1185">Reference proteome</keyword>
<proteinExistence type="predicted"/>
<feature type="region of interest" description="Disordered" evidence="1">
    <location>
        <begin position="317"/>
        <end position="340"/>
    </location>
</feature>
<comment type="caution">
    <text evidence="2">The sequence shown here is derived from an EMBL/GenBank/DDBJ whole genome shotgun (WGS) entry which is preliminary data.</text>
</comment>
<feature type="region of interest" description="Disordered" evidence="1">
    <location>
        <begin position="104"/>
        <end position="123"/>
    </location>
</feature>
<organism evidence="2 3">
    <name type="scientific">Ceratocystis pirilliformis</name>
    <dbReference type="NCBI Taxonomy" id="259994"/>
    <lineage>
        <taxon>Eukaryota</taxon>
        <taxon>Fungi</taxon>
        <taxon>Dikarya</taxon>
        <taxon>Ascomycota</taxon>
        <taxon>Pezizomycotina</taxon>
        <taxon>Sordariomycetes</taxon>
        <taxon>Hypocreomycetidae</taxon>
        <taxon>Microascales</taxon>
        <taxon>Ceratocystidaceae</taxon>
        <taxon>Ceratocystis</taxon>
    </lineage>
</organism>
<dbReference type="EMBL" id="JAWDJO010000093">
    <property type="protein sequence ID" value="KAL1894307.1"/>
    <property type="molecule type" value="Genomic_DNA"/>
</dbReference>
<sequence>MVSTAQSNLASAEGLMQSVHPPSSHTGSRIGSQSQDVLGSHSKPAYIRPCLNVPEYSDEGSLESQVKSTGSLPWKHPGAQERNYSIKPQPVLKMVTDLPPARLVVPSPDAPPHLRPPKLPYNPYKRDPTALSPLRISPHGQMPSDPWLTESLPPRLYDTPIDWNMVRQASMQRSLINPFAEPRRRRVTREMLQLHIPPETWYGAGLACSMAGHPESDVSTSAWSPSMLVSSMGAALHALRSPIRNAWSPVYTREELLRQQEEQAPPTFLRDDNCTRPVYPSLDRVEVGMHVRKSAPLSYSIPRKLQEATADAHFKIEPNSSTVSSPPQPQPPSQLPAGYNSILGQHASTKHTPAHLVNDSDTMLYGSRFNPSYKRCYSSRTPTRTLRAATTAKSINCTVSTPESSCQITFHTVKRAAMFMRADRRNDAHEAMETIRQWLEQRQVQDFLIAVGVWATVVVLLKWLDVSPPTTARIAPTRAEVFKDWGFSYVRVSEERLWSVGEQQ</sequence>
<reference evidence="2 3" key="1">
    <citation type="journal article" date="2024" name="IMA Fungus">
        <title>IMA Genome - F19 : A genome assembly and annotation guide to empower mycologists, including annotated draft genome sequences of Ceratocystis pirilliformis, Diaporthe australafricana, Fusarium ophioides, Paecilomyces lecythidis, and Sporothrix stenoceras.</title>
        <authorList>
            <person name="Aylward J."/>
            <person name="Wilson A.M."/>
            <person name="Visagie C.M."/>
            <person name="Spraker J."/>
            <person name="Barnes I."/>
            <person name="Buitendag C."/>
            <person name="Ceriani C."/>
            <person name="Del Mar Angel L."/>
            <person name="du Plessis D."/>
            <person name="Fuchs T."/>
            <person name="Gasser K."/>
            <person name="Kramer D."/>
            <person name="Li W."/>
            <person name="Munsamy K."/>
            <person name="Piso A."/>
            <person name="Price J.L."/>
            <person name="Sonnekus B."/>
            <person name="Thomas C."/>
            <person name="van der Nest A."/>
            <person name="van Dijk A."/>
            <person name="van Heerden A."/>
            <person name="van Vuuren N."/>
            <person name="Yilmaz N."/>
            <person name="Duong T.A."/>
            <person name="van der Merwe N.A."/>
            <person name="Wingfield M.J."/>
            <person name="Wingfield B.D."/>
        </authorList>
    </citation>
    <scope>NUCLEOTIDE SEQUENCE [LARGE SCALE GENOMIC DNA]</scope>
    <source>
        <strain evidence="2 3">CMW 12675</strain>
    </source>
</reference>